<organism evidence="1 2">
    <name type="scientific">Nonomuraea purpurea</name>
    <dbReference type="NCBI Taxonomy" id="1849276"/>
    <lineage>
        <taxon>Bacteria</taxon>
        <taxon>Bacillati</taxon>
        <taxon>Actinomycetota</taxon>
        <taxon>Actinomycetes</taxon>
        <taxon>Streptosporangiales</taxon>
        <taxon>Streptosporangiaceae</taxon>
        <taxon>Nonomuraea</taxon>
    </lineage>
</organism>
<keyword evidence="2" id="KW-1185">Reference proteome</keyword>
<evidence type="ECO:0000313" key="1">
    <source>
        <dbReference type="EMBL" id="MFC4012988.1"/>
    </source>
</evidence>
<dbReference type="EMBL" id="JBHSBI010000024">
    <property type="protein sequence ID" value="MFC4012988.1"/>
    <property type="molecule type" value="Genomic_DNA"/>
</dbReference>
<name>A0ABV8GGM9_9ACTN</name>
<evidence type="ECO:0000313" key="2">
    <source>
        <dbReference type="Proteomes" id="UP001595851"/>
    </source>
</evidence>
<protein>
    <submittedName>
        <fullName evidence="1">Uncharacterized protein</fullName>
    </submittedName>
</protein>
<proteinExistence type="predicted"/>
<dbReference type="RefSeq" id="WP_379532872.1">
    <property type="nucleotide sequence ID" value="NZ_JBHSBI010000024.1"/>
</dbReference>
<gene>
    <name evidence="1" type="ORF">ACFOY2_37575</name>
</gene>
<accession>A0ABV8GGM9</accession>
<reference evidence="2" key="1">
    <citation type="journal article" date="2019" name="Int. J. Syst. Evol. Microbiol.">
        <title>The Global Catalogue of Microorganisms (GCM) 10K type strain sequencing project: providing services to taxonomists for standard genome sequencing and annotation.</title>
        <authorList>
            <consortium name="The Broad Institute Genomics Platform"/>
            <consortium name="The Broad Institute Genome Sequencing Center for Infectious Disease"/>
            <person name="Wu L."/>
            <person name="Ma J."/>
        </authorList>
    </citation>
    <scope>NUCLEOTIDE SEQUENCE [LARGE SCALE GENOMIC DNA]</scope>
    <source>
        <strain evidence="2">TBRC 1276</strain>
    </source>
</reference>
<comment type="caution">
    <text evidence="1">The sequence shown here is derived from an EMBL/GenBank/DDBJ whole genome shotgun (WGS) entry which is preliminary data.</text>
</comment>
<dbReference type="Proteomes" id="UP001595851">
    <property type="component" value="Unassembled WGS sequence"/>
</dbReference>
<sequence>MSVDGDVQAQERGLYLPIYVDWRAKNGSGIAYFRRPPSDDYLIQTAAGDLGRPTRDLGDGWWWVE</sequence>